<dbReference type="Gene3D" id="2.60.120.1190">
    <property type="match status" value="1"/>
</dbReference>
<accession>A0A448WRG9</accession>
<evidence type="ECO:0000256" key="3">
    <source>
        <dbReference type="ARBA" id="ARBA00022729"/>
    </source>
</evidence>
<evidence type="ECO:0000256" key="6">
    <source>
        <dbReference type="ARBA" id="ARBA00023157"/>
    </source>
</evidence>
<evidence type="ECO:0000256" key="5">
    <source>
        <dbReference type="ARBA" id="ARBA00023136"/>
    </source>
</evidence>
<keyword evidence="7" id="KW-0325">Glycoprotein</keyword>
<keyword evidence="5" id="KW-0472">Membrane</keyword>
<name>A0A448WRG9_9PLAT</name>
<reference evidence="10" key="1">
    <citation type="submission" date="2018-11" db="EMBL/GenBank/DDBJ databases">
        <authorList>
            <consortium name="Pathogen Informatics"/>
        </authorList>
    </citation>
    <scope>NUCLEOTIDE SEQUENCE</scope>
</reference>
<evidence type="ECO:0000313" key="11">
    <source>
        <dbReference type="Proteomes" id="UP000784294"/>
    </source>
</evidence>
<dbReference type="Pfam" id="PF21114">
    <property type="entry name" value="DDR1-2_DS-like"/>
    <property type="match status" value="1"/>
</dbReference>
<keyword evidence="3" id="KW-0732">Signal</keyword>
<dbReference type="EMBL" id="CAAALY010036815">
    <property type="protein sequence ID" value="VEL18397.1"/>
    <property type="molecule type" value="Genomic_DNA"/>
</dbReference>
<dbReference type="GO" id="GO:0016020">
    <property type="term" value="C:membrane"/>
    <property type="evidence" value="ECO:0007669"/>
    <property type="project" value="UniProtKB-SubCell"/>
</dbReference>
<feature type="compositionally biased region" description="Basic and acidic residues" evidence="8">
    <location>
        <begin position="1"/>
        <end position="30"/>
    </location>
</feature>
<evidence type="ECO:0000256" key="4">
    <source>
        <dbReference type="ARBA" id="ARBA00022989"/>
    </source>
</evidence>
<evidence type="ECO:0000259" key="9">
    <source>
        <dbReference type="Pfam" id="PF21114"/>
    </source>
</evidence>
<sequence length="130" mass="14669">MVPKEAGENEPVLRHEAVGGTNKEGRDRGSRFPRSRFPVSESPLRSHSPLRAPEEGPDGWSDSDRRVLVNGTVWVDKGWDGALIVQIPLQHIIARFIRLRLISDDAWILLSEVQFNSGELKVVPAYHTFF</sequence>
<dbReference type="InterPro" id="IPR048525">
    <property type="entry name" value="DDR1-2_DS-like"/>
</dbReference>
<gene>
    <name evidence="10" type="ORF">PXEA_LOCUS11837</name>
</gene>
<keyword evidence="4" id="KW-1133">Transmembrane helix</keyword>
<evidence type="ECO:0000313" key="10">
    <source>
        <dbReference type="EMBL" id="VEL18397.1"/>
    </source>
</evidence>
<dbReference type="Proteomes" id="UP000784294">
    <property type="component" value="Unassembled WGS sequence"/>
</dbReference>
<proteinExistence type="predicted"/>
<dbReference type="OrthoDB" id="6071166at2759"/>
<evidence type="ECO:0000256" key="2">
    <source>
        <dbReference type="ARBA" id="ARBA00022692"/>
    </source>
</evidence>
<feature type="region of interest" description="Disordered" evidence="8">
    <location>
        <begin position="1"/>
        <end position="64"/>
    </location>
</feature>
<comment type="caution">
    <text evidence="10">The sequence shown here is derived from an EMBL/GenBank/DDBJ whole genome shotgun (WGS) entry which is preliminary data.</text>
</comment>
<evidence type="ECO:0000256" key="1">
    <source>
        <dbReference type="ARBA" id="ARBA00004479"/>
    </source>
</evidence>
<protein>
    <recommendedName>
        <fullName evidence="9">Discoidin domain-containing protein</fullName>
    </recommendedName>
</protein>
<evidence type="ECO:0000256" key="7">
    <source>
        <dbReference type="ARBA" id="ARBA00023180"/>
    </source>
</evidence>
<feature type="domain" description="Discoidin" evidence="9">
    <location>
        <begin position="72"/>
        <end position="117"/>
    </location>
</feature>
<keyword evidence="11" id="KW-1185">Reference proteome</keyword>
<comment type="subcellular location">
    <subcellularLocation>
        <location evidence="1">Membrane</location>
        <topology evidence="1">Single-pass type I membrane protein</topology>
    </subcellularLocation>
</comment>
<keyword evidence="2" id="KW-0812">Transmembrane</keyword>
<organism evidence="10 11">
    <name type="scientific">Protopolystoma xenopodis</name>
    <dbReference type="NCBI Taxonomy" id="117903"/>
    <lineage>
        <taxon>Eukaryota</taxon>
        <taxon>Metazoa</taxon>
        <taxon>Spiralia</taxon>
        <taxon>Lophotrochozoa</taxon>
        <taxon>Platyhelminthes</taxon>
        <taxon>Monogenea</taxon>
        <taxon>Polyopisthocotylea</taxon>
        <taxon>Polystomatidea</taxon>
        <taxon>Polystomatidae</taxon>
        <taxon>Protopolystoma</taxon>
    </lineage>
</organism>
<keyword evidence="6" id="KW-1015">Disulfide bond</keyword>
<dbReference type="AlphaFoldDB" id="A0A448WRG9"/>
<evidence type="ECO:0000256" key="8">
    <source>
        <dbReference type="SAM" id="MobiDB-lite"/>
    </source>
</evidence>